<evidence type="ECO:0000256" key="2">
    <source>
        <dbReference type="ARBA" id="ARBA00022692"/>
    </source>
</evidence>
<feature type="transmembrane region" description="Helical" evidence="8">
    <location>
        <begin position="147"/>
        <end position="166"/>
    </location>
</feature>
<gene>
    <name evidence="10" type="primary">106067079</name>
</gene>
<dbReference type="PANTHER" id="PTHR24243">
    <property type="entry name" value="G-PROTEIN COUPLED RECEPTOR"/>
    <property type="match status" value="1"/>
</dbReference>
<dbReference type="InterPro" id="IPR017452">
    <property type="entry name" value="GPCR_Rhodpsn_7TM"/>
</dbReference>
<evidence type="ECO:0000256" key="1">
    <source>
        <dbReference type="ARBA" id="ARBA00004141"/>
    </source>
</evidence>
<sequence length="307" mass="34852">MATQNNVSKNYTLAEIEEYLSMLQEKSTLAFIPTLVYLSLLIVVGSIGNSLVLVVYSTKMFRTPLRVFIMSMAVFDLLINILIIPGEIYDMFHIWTFQLPVECQIRMYLNGLLVFSSAFLLVAIATTRYKMVCRPFEKQVSLTQSKYICGLVVLISSVISIPHGLIHGSQTRKTPEPNIEGHYCQVDDSYYPTVWPTLNSAFFVLLFVSCSSVIIYFYICIGNTSWRQSKHFTTNKNNLVTRTVINTSEISTSMIDEDEITSPSLSDKGQTKDGCISSDRSLCDCIEIERFKGYLKKQETILTFTKM</sequence>
<evidence type="ECO:0000313" key="11">
    <source>
        <dbReference type="Proteomes" id="UP000076420"/>
    </source>
</evidence>
<dbReference type="PRINTS" id="PR00237">
    <property type="entry name" value="GPCRRHODOPSN"/>
</dbReference>
<keyword evidence="7" id="KW-0807">Transducer</keyword>
<accession>A0A2C9KPX1</accession>
<evidence type="ECO:0000313" key="10">
    <source>
        <dbReference type="EnsemblMetazoa" id="BGLB022230-PA"/>
    </source>
</evidence>
<dbReference type="AlphaFoldDB" id="A0A2C9KPX1"/>
<feature type="domain" description="G-protein coupled receptors family 1 profile" evidence="9">
    <location>
        <begin position="48"/>
        <end position="219"/>
    </location>
</feature>
<reference evidence="10" key="1">
    <citation type="submission" date="2020-05" db="UniProtKB">
        <authorList>
            <consortium name="EnsemblMetazoa"/>
        </authorList>
    </citation>
    <scope>IDENTIFICATION</scope>
    <source>
        <strain evidence="10">BB02</strain>
    </source>
</reference>
<dbReference type="Proteomes" id="UP000076420">
    <property type="component" value="Unassembled WGS sequence"/>
</dbReference>
<keyword evidence="6" id="KW-0675">Receptor</keyword>
<evidence type="ECO:0000256" key="4">
    <source>
        <dbReference type="ARBA" id="ARBA00023040"/>
    </source>
</evidence>
<protein>
    <recommendedName>
        <fullName evidence="9">G-protein coupled receptors family 1 profile domain-containing protein</fullName>
    </recommendedName>
</protein>
<organism evidence="10 11">
    <name type="scientific">Biomphalaria glabrata</name>
    <name type="common">Bloodfluke planorb</name>
    <name type="synonym">Freshwater snail</name>
    <dbReference type="NCBI Taxonomy" id="6526"/>
    <lineage>
        <taxon>Eukaryota</taxon>
        <taxon>Metazoa</taxon>
        <taxon>Spiralia</taxon>
        <taxon>Lophotrochozoa</taxon>
        <taxon>Mollusca</taxon>
        <taxon>Gastropoda</taxon>
        <taxon>Heterobranchia</taxon>
        <taxon>Euthyneura</taxon>
        <taxon>Panpulmonata</taxon>
        <taxon>Hygrophila</taxon>
        <taxon>Lymnaeoidea</taxon>
        <taxon>Planorbidae</taxon>
        <taxon>Biomphalaria</taxon>
    </lineage>
</organism>
<feature type="transmembrane region" description="Helical" evidence="8">
    <location>
        <begin position="67"/>
        <end position="85"/>
    </location>
</feature>
<dbReference type="GO" id="GO:0005886">
    <property type="term" value="C:plasma membrane"/>
    <property type="evidence" value="ECO:0007669"/>
    <property type="project" value="TreeGrafter"/>
</dbReference>
<dbReference type="GO" id="GO:0004930">
    <property type="term" value="F:G protein-coupled receptor activity"/>
    <property type="evidence" value="ECO:0007669"/>
    <property type="project" value="UniProtKB-KW"/>
</dbReference>
<dbReference type="VEuPathDB" id="VectorBase:BGLB022230"/>
<dbReference type="STRING" id="6526.A0A2C9KPX1"/>
<feature type="transmembrane region" description="Helical" evidence="8">
    <location>
        <begin position="105"/>
        <end position="126"/>
    </location>
</feature>
<feature type="transmembrane region" description="Helical" evidence="8">
    <location>
        <begin position="30"/>
        <end position="55"/>
    </location>
</feature>
<dbReference type="PANTHER" id="PTHR24243:SF224">
    <property type="entry name" value="G-PROTEIN COUPLED RECEPTOR 19-RELATED"/>
    <property type="match status" value="1"/>
</dbReference>
<feature type="transmembrane region" description="Helical" evidence="8">
    <location>
        <begin position="201"/>
        <end position="221"/>
    </location>
</feature>
<dbReference type="EnsemblMetazoa" id="BGLB022230-RA">
    <property type="protein sequence ID" value="BGLB022230-PA"/>
    <property type="gene ID" value="BGLB022230"/>
</dbReference>
<evidence type="ECO:0000256" key="3">
    <source>
        <dbReference type="ARBA" id="ARBA00022989"/>
    </source>
</evidence>
<dbReference type="CDD" id="cd00637">
    <property type="entry name" value="7tm_classA_rhodopsin-like"/>
    <property type="match status" value="1"/>
</dbReference>
<dbReference type="InterPro" id="IPR000276">
    <property type="entry name" value="GPCR_Rhodpsn"/>
</dbReference>
<proteinExistence type="predicted"/>
<keyword evidence="3 8" id="KW-1133">Transmembrane helix</keyword>
<dbReference type="KEGG" id="bgt:106067079"/>
<evidence type="ECO:0000256" key="8">
    <source>
        <dbReference type="SAM" id="Phobius"/>
    </source>
</evidence>
<dbReference type="PROSITE" id="PS50262">
    <property type="entry name" value="G_PROTEIN_RECEP_F1_2"/>
    <property type="match status" value="1"/>
</dbReference>
<name>A0A2C9KPX1_BIOGL</name>
<evidence type="ECO:0000259" key="9">
    <source>
        <dbReference type="PROSITE" id="PS50262"/>
    </source>
</evidence>
<evidence type="ECO:0000256" key="6">
    <source>
        <dbReference type="ARBA" id="ARBA00023170"/>
    </source>
</evidence>
<comment type="subcellular location">
    <subcellularLocation>
        <location evidence="1">Membrane</location>
        <topology evidence="1">Multi-pass membrane protein</topology>
    </subcellularLocation>
</comment>
<evidence type="ECO:0000256" key="5">
    <source>
        <dbReference type="ARBA" id="ARBA00023136"/>
    </source>
</evidence>
<dbReference type="Pfam" id="PF00001">
    <property type="entry name" value="7tm_1"/>
    <property type="match status" value="1"/>
</dbReference>
<keyword evidence="2 8" id="KW-0812">Transmembrane</keyword>
<dbReference type="Gene3D" id="1.20.1070.10">
    <property type="entry name" value="Rhodopsin 7-helix transmembrane proteins"/>
    <property type="match status" value="1"/>
</dbReference>
<dbReference type="VEuPathDB" id="VectorBase:BGLAX_041003"/>
<dbReference type="OrthoDB" id="6161389at2759"/>
<keyword evidence="5 8" id="KW-0472">Membrane</keyword>
<dbReference type="SUPFAM" id="SSF81321">
    <property type="entry name" value="Family A G protein-coupled receptor-like"/>
    <property type="match status" value="1"/>
</dbReference>
<evidence type="ECO:0000256" key="7">
    <source>
        <dbReference type="ARBA" id="ARBA00023224"/>
    </source>
</evidence>
<keyword evidence="4" id="KW-0297">G-protein coupled receptor</keyword>